<organism evidence="1 2">
    <name type="scientific">Micromonospora andamanensis</name>
    <dbReference type="NCBI Taxonomy" id="1287068"/>
    <lineage>
        <taxon>Bacteria</taxon>
        <taxon>Bacillati</taxon>
        <taxon>Actinomycetota</taxon>
        <taxon>Actinomycetes</taxon>
        <taxon>Micromonosporales</taxon>
        <taxon>Micromonosporaceae</taxon>
        <taxon>Micromonospora</taxon>
    </lineage>
</organism>
<accession>A0ABQ4I5E7</accession>
<dbReference type="Proteomes" id="UP000647017">
    <property type="component" value="Unassembled WGS sequence"/>
</dbReference>
<protein>
    <submittedName>
        <fullName evidence="1">Uncharacterized protein</fullName>
    </submittedName>
</protein>
<comment type="caution">
    <text evidence="1">The sequence shown here is derived from an EMBL/GenBank/DDBJ whole genome shotgun (WGS) entry which is preliminary data.</text>
</comment>
<reference evidence="1 2" key="1">
    <citation type="submission" date="2021-01" db="EMBL/GenBank/DDBJ databases">
        <title>Whole genome shotgun sequence of Verrucosispora andamanensis NBRC 109075.</title>
        <authorList>
            <person name="Komaki H."/>
            <person name="Tamura T."/>
        </authorList>
    </citation>
    <scope>NUCLEOTIDE SEQUENCE [LARGE SCALE GENOMIC DNA]</scope>
    <source>
        <strain evidence="1 2">NBRC 109075</strain>
    </source>
</reference>
<proteinExistence type="predicted"/>
<evidence type="ECO:0000313" key="2">
    <source>
        <dbReference type="Proteomes" id="UP000647017"/>
    </source>
</evidence>
<name>A0ABQ4I5E7_9ACTN</name>
<gene>
    <name evidence="1" type="ORF">Van01_63310</name>
</gene>
<dbReference type="EMBL" id="BOOZ01000080">
    <property type="protein sequence ID" value="GIJ13117.1"/>
    <property type="molecule type" value="Genomic_DNA"/>
</dbReference>
<keyword evidence="2" id="KW-1185">Reference proteome</keyword>
<evidence type="ECO:0000313" key="1">
    <source>
        <dbReference type="EMBL" id="GIJ13117.1"/>
    </source>
</evidence>
<sequence length="145" mass="15200">MTRMVIEANALAGYVVDWVMAQVRRNGAPPDADAGRDKIHRLVVRKLGDHPALLDAEEEAGDGNVSELTRQQIELAITAAARKDDEFAAAVTAALAELRTGRVGTRIFTGDANADAQSSGVAIGQVGGDVYLNSADPPPPGRSLP</sequence>